<proteinExistence type="predicted"/>
<keyword evidence="4" id="KW-1185">Reference proteome</keyword>
<protein>
    <submittedName>
        <fullName evidence="3">Uncharacterized protein</fullName>
    </submittedName>
</protein>
<feature type="coiled-coil region" evidence="1">
    <location>
        <begin position="265"/>
        <end position="335"/>
    </location>
</feature>
<reference evidence="3" key="2">
    <citation type="submission" date="2022-10" db="EMBL/GenBank/DDBJ databases">
        <authorList>
            <consortium name="ENA_rothamsted_submissions"/>
            <consortium name="culmorum"/>
            <person name="King R."/>
        </authorList>
    </citation>
    <scope>NUCLEOTIDE SEQUENCE</scope>
</reference>
<feature type="transmembrane region" description="Helical" evidence="2">
    <location>
        <begin position="494"/>
        <end position="515"/>
    </location>
</feature>
<feature type="transmembrane region" description="Helical" evidence="2">
    <location>
        <begin position="116"/>
        <end position="135"/>
    </location>
</feature>
<evidence type="ECO:0000256" key="1">
    <source>
        <dbReference type="SAM" id="Coils"/>
    </source>
</evidence>
<dbReference type="Proteomes" id="UP001153620">
    <property type="component" value="Chromosome 4"/>
</dbReference>
<organism evidence="3 4">
    <name type="scientific">Chironomus riparius</name>
    <dbReference type="NCBI Taxonomy" id="315576"/>
    <lineage>
        <taxon>Eukaryota</taxon>
        <taxon>Metazoa</taxon>
        <taxon>Ecdysozoa</taxon>
        <taxon>Arthropoda</taxon>
        <taxon>Hexapoda</taxon>
        <taxon>Insecta</taxon>
        <taxon>Pterygota</taxon>
        <taxon>Neoptera</taxon>
        <taxon>Endopterygota</taxon>
        <taxon>Diptera</taxon>
        <taxon>Nematocera</taxon>
        <taxon>Chironomoidea</taxon>
        <taxon>Chironomidae</taxon>
        <taxon>Chironominae</taxon>
        <taxon>Chironomus</taxon>
    </lineage>
</organism>
<accession>A0A9N9S4I4</accession>
<dbReference type="AlphaFoldDB" id="A0A9N9S4I4"/>
<keyword evidence="2" id="KW-0812">Transmembrane</keyword>
<sequence length="679" mass="77244">MNSSHYDDLHALDISFNERITRSAEDINDKIAENNKAVQDLINKVNSSQTSILSDILDKVTSSLKLQSATKILNQQSDDIAALTYQLSQLQTTFKNLKVNNNSIKITKCDSIHIQYLNTILLIIIITFQAFYFSCKSSTQPKSKKFKSKFVTTPPSLEPIYYRTATQLVDDYPKQNRHQTSYESYDDIQSCDFISTNRKQNNSNEVTKTVQADVEHHGFSNDIYGTITASSEDLYSEVISPKIVESRQDVNDGSDIYAVELKNVNNIFNKTITKIEENLQTIEDKLNKSQDNLRILQNSTKLEVNASIKQLQQEINQSKNTIARIEDKIKVHEVNSANFNIFMNNILNQINRINTNAINQKLELTQLIKKSSDEIKAGSKIEFKNTEEICSQKIVDHGKNITKLMKNELNNTQISFTNKLQLMLNSFNDKILEIKKDNEAFAGSYSKTAAKLTTLTTQSTDLIKNVTKIENHLSQMELKLEQAATNQMPEYVKILIIFNIILIVLLIVTISFLIYNLKFKSISNTYNKIQRNNSSCHQFNTISTQAALYDQFNEPVYASTNLNDEPIYEEYGNHSLQLYEAAGDSASRTHPSNINNDFAYESYHQQADKSHNEIENDQIYESGDESIYEVAEQLGTAKAESVAAVVESDEDLYSQIPMKMNDEGEKAEESEIYAVVRKS</sequence>
<keyword evidence="2" id="KW-1133">Transmembrane helix</keyword>
<evidence type="ECO:0000313" key="3">
    <source>
        <dbReference type="EMBL" id="CAG9810200.1"/>
    </source>
</evidence>
<evidence type="ECO:0000313" key="4">
    <source>
        <dbReference type="Proteomes" id="UP001153620"/>
    </source>
</evidence>
<keyword evidence="1" id="KW-0175">Coiled coil</keyword>
<dbReference type="EMBL" id="OU895880">
    <property type="protein sequence ID" value="CAG9810200.1"/>
    <property type="molecule type" value="Genomic_DNA"/>
</dbReference>
<reference evidence="3" key="1">
    <citation type="submission" date="2022-01" db="EMBL/GenBank/DDBJ databases">
        <authorList>
            <person name="King R."/>
        </authorList>
    </citation>
    <scope>NUCLEOTIDE SEQUENCE</scope>
</reference>
<gene>
    <name evidence="3" type="ORF">CHIRRI_LOCUS13017</name>
</gene>
<keyword evidence="2" id="KW-0472">Membrane</keyword>
<name>A0A9N9S4I4_9DIPT</name>
<evidence type="ECO:0000256" key="2">
    <source>
        <dbReference type="SAM" id="Phobius"/>
    </source>
</evidence>